<evidence type="ECO:0000313" key="3">
    <source>
        <dbReference type="EMBL" id="NGO40262.1"/>
    </source>
</evidence>
<keyword evidence="4" id="KW-1185">Reference proteome</keyword>
<name>A0A6M1RZT1_9BACT</name>
<feature type="domain" description="C2H2-type" evidence="2">
    <location>
        <begin position="107"/>
        <end position="129"/>
    </location>
</feature>
<dbReference type="Proteomes" id="UP000477311">
    <property type="component" value="Unassembled WGS sequence"/>
</dbReference>
<keyword evidence="1" id="KW-0812">Transmembrane</keyword>
<evidence type="ECO:0000259" key="2">
    <source>
        <dbReference type="PROSITE" id="PS00028"/>
    </source>
</evidence>
<evidence type="ECO:0000313" key="4">
    <source>
        <dbReference type="Proteomes" id="UP000477311"/>
    </source>
</evidence>
<feature type="transmembrane region" description="Helical" evidence="1">
    <location>
        <begin position="78"/>
        <end position="95"/>
    </location>
</feature>
<protein>
    <recommendedName>
        <fullName evidence="2">C2H2-type domain-containing protein</fullName>
    </recommendedName>
</protein>
<gene>
    <name evidence="3" type="ORF">G4L39_12780</name>
</gene>
<feature type="transmembrane region" description="Helical" evidence="1">
    <location>
        <begin position="51"/>
        <end position="72"/>
    </location>
</feature>
<dbReference type="PROSITE" id="PS00028">
    <property type="entry name" value="ZINC_FINGER_C2H2_1"/>
    <property type="match status" value="1"/>
</dbReference>
<proteinExistence type="predicted"/>
<sequence>MNGLDSWLFPGGQFLGIRWSVWKLIGYAGNVIFFSRFLVQWYATEKLKRVVVPPAFWWLSLAGSLLLLIYALRQRDSVFILAYLFTWIPYTRNLIIHYRHLEAHLTCNGCGELCPPQSRYCFHCGAPLHKDQPPAHQPNRAA</sequence>
<dbReference type="GO" id="GO:0016020">
    <property type="term" value="C:membrane"/>
    <property type="evidence" value="ECO:0007669"/>
    <property type="project" value="GOC"/>
</dbReference>
<evidence type="ECO:0000256" key="1">
    <source>
        <dbReference type="SAM" id="Phobius"/>
    </source>
</evidence>
<dbReference type="GO" id="GO:0008915">
    <property type="term" value="F:lipid-A-disaccharide synthase activity"/>
    <property type="evidence" value="ECO:0007669"/>
    <property type="project" value="InterPro"/>
</dbReference>
<dbReference type="RefSeq" id="WP_165108667.1">
    <property type="nucleotide sequence ID" value="NZ_JAAKYA010000082.1"/>
</dbReference>
<reference evidence="3 4" key="1">
    <citation type="submission" date="2020-02" db="EMBL/GenBank/DDBJ databases">
        <title>Draft genome sequence of Limisphaera ngatamarikiensis NGM72.4T, a thermophilic Verrucomicrobia grouped in subdivision 3.</title>
        <authorList>
            <person name="Carere C.R."/>
            <person name="Steen J."/>
            <person name="Hugenholtz P."/>
            <person name="Stott M.B."/>
        </authorList>
    </citation>
    <scope>NUCLEOTIDE SEQUENCE [LARGE SCALE GENOMIC DNA]</scope>
    <source>
        <strain evidence="3 4">NGM72.4</strain>
    </source>
</reference>
<organism evidence="3 4">
    <name type="scientific">Limisphaera ngatamarikiensis</name>
    <dbReference type="NCBI Taxonomy" id="1324935"/>
    <lineage>
        <taxon>Bacteria</taxon>
        <taxon>Pseudomonadati</taxon>
        <taxon>Verrucomicrobiota</taxon>
        <taxon>Verrucomicrobiia</taxon>
        <taxon>Limisphaerales</taxon>
        <taxon>Limisphaeraceae</taxon>
        <taxon>Limisphaera</taxon>
    </lineage>
</organism>
<comment type="caution">
    <text evidence="3">The sequence shown here is derived from an EMBL/GenBank/DDBJ whole genome shotgun (WGS) entry which is preliminary data.</text>
</comment>
<dbReference type="InterPro" id="IPR013087">
    <property type="entry name" value="Znf_C2H2_type"/>
</dbReference>
<dbReference type="Pfam" id="PF07578">
    <property type="entry name" value="LAB_N"/>
    <property type="match status" value="1"/>
</dbReference>
<dbReference type="InterPro" id="IPR011499">
    <property type="entry name" value="Lipid_A_biosynth_N"/>
</dbReference>
<keyword evidence="1" id="KW-0472">Membrane</keyword>
<dbReference type="EMBL" id="JAAKYA010000082">
    <property type="protein sequence ID" value="NGO40262.1"/>
    <property type="molecule type" value="Genomic_DNA"/>
</dbReference>
<dbReference type="AlphaFoldDB" id="A0A6M1RZT1"/>
<feature type="transmembrane region" description="Helical" evidence="1">
    <location>
        <begin position="20"/>
        <end position="39"/>
    </location>
</feature>
<keyword evidence="1" id="KW-1133">Transmembrane helix</keyword>
<accession>A0A6M1RZT1</accession>
<dbReference type="GO" id="GO:0009245">
    <property type="term" value="P:lipid A biosynthetic process"/>
    <property type="evidence" value="ECO:0007669"/>
    <property type="project" value="InterPro"/>
</dbReference>
<dbReference type="SMART" id="SM01259">
    <property type="entry name" value="LAB_N"/>
    <property type="match status" value="1"/>
</dbReference>